<sequence>MTTTAKKPEPSSHRTKPSAARLQRVFYYPRGAGARLAGLFAGKPAPTEAVSHAHSAHGTDLELACQRSAAGGHPATHHDNAPRPAIEQLTPTRRLQPFFHSKAKSPGFRGLQPLQKNFAHNLEYFFKAGTPSAIATVLPSFGDLGTGRPGIPLLYTRDSYRSERRVLQALGTPVQAGRESSSLIRDSLLPE</sequence>
<protein>
    <submittedName>
        <fullName evidence="2">Uncharacterized protein</fullName>
    </submittedName>
</protein>
<gene>
    <name evidence="2" type="ORF">SAMN05216581_0074</name>
</gene>
<feature type="region of interest" description="Disordered" evidence="1">
    <location>
        <begin position="1"/>
        <end position="21"/>
    </location>
</feature>
<accession>A0A1H6LD86</accession>
<evidence type="ECO:0000313" key="2">
    <source>
        <dbReference type="EMBL" id="SEH84078.1"/>
    </source>
</evidence>
<name>A0A1H6LD86_9PSED</name>
<feature type="compositionally biased region" description="Basic and acidic residues" evidence="1">
    <location>
        <begin position="1"/>
        <end position="12"/>
    </location>
</feature>
<dbReference type="AlphaFoldDB" id="A0A1H6LD86"/>
<dbReference type="Proteomes" id="UP000182272">
    <property type="component" value="Chromosome I"/>
</dbReference>
<evidence type="ECO:0000313" key="3">
    <source>
        <dbReference type="Proteomes" id="UP000182272"/>
    </source>
</evidence>
<proteinExistence type="predicted"/>
<reference evidence="2 3" key="1">
    <citation type="submission" date="2016-10" db="EMBL/GenBank/DDBJ databases">
        <authorList>
            <person name="de Groot N.N."/>
        </authorList>
    </citation>
    <scope>NUCLEOTIDE SEQUENCE [LARGE SCALE GENOMIC DNA]</scope>
    <source>
        <strain evidence="2 3">LMG 2158</strain>
    </source>
</reference>
<dbReference type="EMBL" id="LT629972">
    <property type="protein sequence ID" value="SEH84078.1"/>
    <property type="molecule type" value="Genomic_DNA"/>
</dbReference>
<organism evidence="2 3">
    <name type="scientific">Pseudomonas asplenii</name>
    <dbReference type="NCBI Taxonomy" id="53407"/>
    <lineage>
        <taxon>Bacteria</taxon>
        <taxon>Pseudomonadati</taxon>
        <taxon>Pseudomonadota</taxon>
        <taxon>Gammaproteobacteria</taxon>
        <taxon>Pseudomonadales</taxon>
        <taxon>Pseudomonadaceae</taxon>
        <taxon>Pseudomonas</taxon>
    </lineage>
</organism>
<evidence type="ECO:0000256" key="1">
    <source>
        <dbReference type="SAM" id="MobiDB-lite"/>
    </source>
</evidence>